<keyword evidence="3" id="KW-0676">Redox-active center</keyword>
<protein>
    <submittedName>
        <fullName evidence="5">TlpA family protein disulfide reductase</fullName>
    </submittedName>
</protein>
<dbReference type="GO" id="GO:0015036">
    <property type="term" value="F:disulfide oxidoreductase activity"/>
    <property type="evidence" value="ECO:0007669"/>
    <property type="project" value="UniProtKB-ARBA"/>
</dbReference>
<dbReference type="PANTHER" id="PTHR42852:SF13">
    <property type="entry name" value="PROTEIN DIPZ"/>
    <property type="match status" value="1"/>
</dbReference>
<sequence>MKRTLPALVALIALALVALFFLKDGDTPKAGPLQALAVGKMAKFTAKADPSPLSDLPFTGPDGKDITLGAFDGKVILLNVWATWCAPCRHEMPDLEALNQDMQSDDFQVVILSMDRGGREASLKFLDEIGVTSLRPYLDPTGKFSRSIGVLGLPVTLLINRDGQELGRLVGPAEWNSADAKALIKKALKP</sequence>
<dbReference type="SUPFAM" id="SSF52833">
    <property type="entry name" value="Thioredoxin-like"/>
    <property type="match status" value="1"/>
</dbReference>
<dbReference type="Proteomes" id="UP000319148">
    <property type="component" value="Unassembled WGS sequence"/>
</dbReference>
<dbReference type="CDD" id="cd02966">
    <property type="entry name" value="TlpA_like_family"/>
    <property type="match status" value="1"/>
</dbReference>
<dbReference type="Pfam" id="PF08534">
    <property type="entry name" value="Redoxin"/>
    <property type="match status" value="1"/>
</dbReference>
<dbReference type="InterPro" id="IPR017937">
    <property type="entry name" value="Thioredoxin_CS"/>
</dbReference>
<evidence type="ECO:0000313" key="5">
    <source>
        <dbReference type="EMBL" id="TPD61652.1"/>
    </source>
</evidence>
<dbReference type="AlphaFoldDB" id="A0A501PNH6"/>
<dbReference type="EMBL" id="VFIY01000005">
    <property type="protein sequence ID" value="TPD61652.1"/>
    <property type="molecule type" value="Genomic_DNA"/>
</dbReference>
<evidence type="ECO:0000256" key="1">
    <source>
        <dbReference type="ARBA" id="ARBA00004196"/>
    </source>
</evidence>
<evidence type="ECO:0000256" key="3">
    <source>
        <dbReference type="ARBA" id="ARBA00023284"/>
    </source>
</evidence>
<evidence type="ECO:0000256" key="2">
    <source>
        <dbReference type="ARBA" id="ARBA00022748"/>
    </source>
</evidence>
<keyword evidence="2" id="KW-0201">Cytochrome c-type biogenesis</keyword>
<dbReference type="InterPro" id="IPR013740">
    <property type="entry name" value="Redoxin"/>
</dbReference>
<keyword evidence="6" id="KW-1185">Reference proteome</keyword>
<dbReference type="Gene3D" id="3.40.30.10">
    <property type="entry name" value="Glutaredoxin"/>
    <property type="match status" value="1"/>
</dbReference>
<feature type="domain" description="Thioredoxin" evidence="4">
    <location>
        <begin position="45"/>
        <end position="189"/>
    </location>
</feature>
<dbReference type="PROSITE" id="PS00194">
    <property type="entry name" value="THIOREDOXIN_1"/>
    <property type="match status" value="1"/>
</dbReference>
<comment type="caution">
    <text evidence="5">The sequence shown here is derived from an EMBL/GenBank/DDBJ whole genome shotgun (WGS) entry which is preliminary data.</text>
</comment>
<proteinExistence type="predicted"/>
<comment type="subcellular location">
    <subcellularLocation>
        <location evidence="1">Cell envelope</location>
    </subcellularLocation>
</comment>
<dbReference type="GO" id="GO:0030313">
    <property type="term" value="C:cell envelope"/>
    <property type="evidence" value="ECO:0007669"/>
    <property type="project" value="UniProtKB-SubCell"/>
</dbReference>
<evidence type="ECO:0000313" key="6">
    <source>
        <dbReference type="Proteomes" id="UP000319148"/>
    </source>
</evidence>
<dbReference type="InterPro" id="IPR050553">
    <property type="entry name" value="Thioredoxin_ResA/DsbE_sf"/>
</dbReference>
<dbReference type="PROSITE" id="PS51352">
    <property type="entry name" value="THIOREDOXIN_2"/>
    <property type="match status" value="1"/>
</dbReference>
<gene>
    <name evidence="5" type="ORF">FIV46_05430</name>
</gene>
<organism evidence="5 6">
    <name type="scientific">Emcibacter nanhaiensis</name>
    <dbReference type="NCBI Taxonomy" id="1505037"/>
    <lineage>
        <taxon>Bacteria</taxon>
        <taxon>Pseudomonadati</taxon>
        <taxon>Pseudomonadota</taxon>
        <taxon>Alphaproteobacteria</taxon>
        <taxon>Emcibacterales</taxon>
        <taxon>Emcibacteraceae</taxon>
        <taxon>Emcibacter</taxon>
    </lineage>
</organism>
<dbReference type="PANTHER" id="PTHR42852">
    <property type="entry name" value="THIOL:DISULFIDE INTERCHANGE PROTEIN DSBE"/>
    <property type="match status" value="1"/>
</dbReference>
<dbReference type="InterPro" id="IPR013766">
    <property type="entry name" value="Thioredoxin_domain"/>
</dbReference>
<dbReference type="GO" id="GO:0017004">
    <property type="term" value="P:cytochrome complex assembly"/>
    <property type="evidence" value="ECO:0007669"/>
    <property type="project" value="UniProtKB-KW"/>
</dbReference>
<reference evidence="6" key="1">
    <citation type="submission" date="2019-06" db="EMBL/GenBank/DDBJ databases">
        <title>The complete genome of Emcibacter congregatus ZYLT.</title>
        <authorList>
            <person name="Zhao Z."/>
        </authorList>
    </citation>
    <scope>NUCLEOTIDE SEQUENCE [LARGE SCALE GENOMIC DNA]</scope>
    <source>
        <strain evidence="6">MCCC 1A06723</strain>
    </source>
</reference>
<dbReference type="InterPro" id="IPR036249">
    <property type="entry name" value="Thioredoxin-like_sf"/>
</dbReference>
<name>A0A501PNH6_9PROT</name>
<dbReference type="OrthoDB" id="9799347at2"/>
<evidence type="ECO:0000259" key="4">
    <source>
        <dbReference type="PROSITE" id="PS51352"/>
    </source>
</evidence>
<accession>A0A501PNH6</accession>